<dbReference type="InterPro" id="IPR000203">
    <property type="entry name" value="GPS"/>
</dbReference>
<dbReference type="Pfam" id="PF01477">
    <property type="entry name" value="PLAT"/>
    <property type="match status" value="1"/>
</dbReference>
<evidence type="ECO:0000259" key="9">
    <source>
        <dbReference type="PROSITE" id="PS50026"/>
    </source>
</evidence>
<evidence type="ECO:0000256" key="4">
    <source>
        <dbReference type="ARBA" id="ARBA00022989"/>
    </source>
</evidence>
<evidence type="ECO:0000256" key="3">
    <source>
        <dbReference type="ARBA" id="ARBA00022737"/>
    </source>
</evidence>
<dbReference type="Proteomes" id="UP000291343">
    <property type="component" value="Unassembled WGS sequence"/>
</dbReference>
<name>A0A482XDM2_LAOST</name>
<protein>
    <recommendedName>
        <fullName evidence="13">PLAT domain-containing protein</fullName>
    </recommendedName>
</protein>
<evidence type="ECO:0000256" key="8">
    <source>
        <dbReference type="SAM" id="Phobius"/>
    </source>
</evidence>
<evidence type="ECO:0008006" key="13">
    <source>
        <dbReference type="Google" id="ProtNLM"/>
    </source>
</evidence>
<evidence type="ECO:0000259" key="10">
    <source>
        <dbReference type="PROSITE" id="PS50095"/>
    </source>
</evidence>
<dbReference type="GO" id="GO:0005261">
    <property type="term" value="F:monoatomic cation channel activity"/>
    <property type="evidence" value="ECO:0007669"/>
    <property type="project" value="TreeGrafter"/>
</dbReference>
<comment type="caution">
    <text evidence="11">The sequence shown here is derived from an EMBL/GenBank/DDBJ whole genome shotgun (WGS) entry which is preliminary data.</text>
</comment>
<keyword evidence="6 7" id="KW-1015">Disulfide bond</keyword>
<dbReference type="PROSITE" id="PS00010">
    <property type="entry name" value="ASX_HYDROXYL"/>
    <property type="match status" value="1"/>
</dbReference>
<dbReference type="Pfam" id="PF02010">
    <property type="entry name" value="REJ"/>
    <property type="match status" value="1"/>
</dbReference>
<keyword evidence="2 8" id="KW-0812">Transmembrane</keyword>
<evidence type="ECO:0000256" key="1">
    <source>
        <dbReference type="ARBA" id="ARBA00004370"/>
    </source>
</evidence>
<dbReference type="InterPro" id="IPR000742">
    <property type="entry name" value="EGF"/>
</dbReference>
<dbReference type="SUPFAM" id="SSF57196">
    <property type="entry name" value="EGF/Laminin"/>
    <property type="match status" value="1"/>
</dbReference>
<reference evidence="11 12" key="1">
    <citation type="journal article" date="2017" name="Gigascience">
        <title>Genome sequence of the small brown planthopper, Laodelphax striatellus.</title>
        <authorList>
            <person name="Zhu J."/>
            <person name="Jiang F."/>
            <person name="Wang X."/>
            <person name="Yang P."/>
            <person name="Bao Y."/>
            <person name="Zhao W."/>
            <person name="Wang W."/>
            <person name="Lu H."/>
            <person name="Wang Q."/>
            <person name="Cui N."/>
            <person name="Li J."/>
            <person name="Chen X."/>
            <person name="Luo L."/>
            <person name="Yu J."/>
            <person name="Kang L."/>
            <person name="Cui F."/>
        </authorList>
    </citation>
    <scope>NUCLEOTIDE SEQUENCE [LARGE SCALE GENOMIC DNA]</scope>
    <source>
        <strain evidence="11">Lst14</strain>
    </source>
</reference>
<dbReference type="InterPro" id="IPR036392">
    <property type="entry name" value="PLAT/LH2_dom_sf"/>
</dbReference>
<dbReference type="InterPro" id="IPR001024">
    <property type="entry name" value="PLAT/LH2_dom"/>
</dbReference>
<dbReference type="PROSITE" id="PS50095">
    <property type="entry name" value="PLAT"/>
    <property type="match status" value="1"/>
</dbReference>
<dbReference type="PANTHER" id="PTHR46730">
    <property type="entry name" value="POLYCYSTIN-1"/>
    <property type="match status" value="1"/>
</dbReference>
<gene>
    <name evidence="11" type="ORF">LSTR_LSTR012819</name>
</gene>
<proteinExistence type="predicted"/>
<dbReference type="PROSITE" id="PS00022">
    <property type="entry name" value="EGF_1"/>
    <property type="match status" value="1"/>
</dbReference>
<dbReference type="InterPro" id="IPR002859">
    <property type="entry name" value="PKD/REJ-like"/>
</dbReference>
<comment type="caution">
    <text evidence="7">Lacks conserved residue(s) required for the propagation of feature annotation.</text>
</comment>
<sequence length="1224" mass="138217">MSYGTAQYDFTSNRPCQKMEDCGRGEYCLANSSSSSAVCQCGTPQLPQVYYMPDANGICDKVITDTCAKLEKAKCIGGRCLNLLGSYYCVCGPDSKGSNCELKQNDGSVKRASNIAVAFTVVDRYLTDRMFLFFVESFGTDFELTFNSARYRNKIIEILAKETYLPKDFILFQSARNECLRVKISKDVCMMVPDTKPLDPFPKMFMYRIFLILKNNNEVQFQDVYSLTNVVEQRCLPTASMENCGSRVDNMVRKPRGSSLRIKVSVFPSNHCDEPKNIFSEWKLYKVSSNFNVKMVNPPLDYKVGGTYYDIGAFSYPTGLYRIEVWLTALVSNNNDVQTGSNFAYCYFEIVDMPLQAAIEGGASRSVGQGASLTLDASASYDHNTPTRGDLRYLWSCDADIAACKEREVADPLFEPALDNFGGEITFTLKAKSSMNGIISMPVSQKITFSDTDIPELSIQCLKNCGIQEYPARVAEAIYLQVIDLKHGLRDFDVTWKGFDENGQEIQGFENMKEGGHYRHQLIVKENSLSSGKKYTFVAEGGGNPPGRASYQVRMANDVIIGDCEFKPENGTKMTTRFKIECHEFGTTVVPNILRYELYNVLPGKYQMDLSLGSFLTGDILDVLFFSDDIYIKVCDIFENCGKKKLKLKIPMNEYRQVEQLSAYIHLVLQSMSDAFETYVPADVIATASELLNKITYSLNYKIEILSYSLYDDYIKDFLTPAKHMVSSIEAIFASRNKLIEKHEEEHPTYAETVYKYRRATKQCIASLELISSSLAQGLLQGQKEITLNYKEFSFWVKVDTLLKMTHAVPDENDSHVKFSDELANELSKPMDSFSLSVFKLKNDLFWWKDVDDFDINTEFIVATVRKRNSDGTFSGLVEALDNRLDIYLTTKKNKSSLIKGSTAFPPASWDDDKKDKAVTVHRLDIPTFEGQFHIKFVNFENSLRLALEKNMRPDYELLMSDEAKVVNASETEFIVPFEANGGYDFFYIGLLPADDTENVSVEYTIEVFDSSCSSWIGDEWRSGICKPGPIRNNMLNCRCKHLSLFGGSLFVAPNKVDPINDIELFLTVADNPYIAIIVLICLLLYFLLFVWAWRKDKKDESYAKLIKLRDNVPGDTNAYVVIAYTGIRIAAGTTSNVGIQIYGSLTESRAHILKGDDVDRKVLQRGADDWFLLFTPAPLGELERIHLWLDFTGSSPSWYSPSRSYANSLRALLLSFAKGIAVN</sequence>
<evidence type="ECO:0000256" key="5">
    <source>
        <dbReference type="ARBA" id="ARBA00023136"/>
    </source>
</evidence>
<feature type="transmembrane region" description="Helical" evidence="8">
    <location>
        <begin position="1074"/>
        <end position="1094"/>
    </location>
</feature>
<keyword evidence="12" id="KW-1185">Reference proteome</keyword>
<comment type="subcellular location">
    <subcellularLocation>
        <location evidence="1">Membrane</location>
    </subcellularLocation>
</comment>
<dbReference type="OrthoDB" id="2121937at2759"/>
<keyword evidence="7" id="KW-0245">EGF-like domain</keyword>
<evidence type="ECO:0000256" key="7">
    <source>
        <dbReference type="PROSITE-ProRule" id="PRU00076"/>
    </source>
</evidence>
<feature type="domain" description="PLAT" evidence="10">
    <location>
        <begin position="1118"/>
        <end position="1224"/>
    </location>
</feature>
<dbReference type="STRING" id="195883.A0A482XDM2"/>
<evidence type="ECO:0000256" key="6">
    <source>
        <dbReference type="ARBA" id="ARBA00023157"/>
    </source>
</evidence>
<dbReference type="Gene3D" id="2.60.60.20">
    <property type="entry name" value="PLAT/LH2 domain"/>
    <property type="match status" value="1"/>
</dbReference>
<evidence type="ECO:0000256" key="2">
    <source>
        <dbReference type="ARBA" id="ARBA00022692"/>
    </source>
</evidence>
<dbReference type="SMART" id="SM00303">
    <property type="entry name" value="GPS"/>
    <property type="match status" value="1"/>
</dbReference>
<dbReference type="CDD" id="cd00054">
    <property type="entry name" value="EGF_CA"/>
    <property type="match status" value="1"/>
</dbReference>
<dbReference type="PROSITE" id="PS50026">
    <property type="entry name" value="EGF_3"/>
    <property type="match status" value="1"/>
</dbReference>
<dbReference type="InParanoid" id="A0A482XDM2"/>
<dbReference type="AlphaFoldDB" id="A0A482XDM2"/>
<evidence type="ECO:0000313" key="11">
    <source>
        <dbReference type="EMBL" id="RZF43539.1"/>
    </source>
</evidence>
<dbReference type="SUPFAM" id="SSF49723">
    <property type="entry name" value="Lipase/lipooxygenase domain (PLAT/LH2 domain)"/>
    <property type="match status" value="1"/>
</dbReference>
<keyword evidence="5 8" id="KW-0472">Membrane</keyword>
<feature type="disulfide bond" evidence="7">
    <location>
        <begin position="91"/>
        <end position="100"/>
    </location>
</feature>
<dbReference type="GO" id="GO:0006816">
    <property type="term" value="P:calcium ion transport"/>
    <property type="evidence" value="ECO:0007669"/>
    <property type="project" value="TreeGrafter"/>
</dbReference>
<keyword evidence="3" id="KW-0677">Repeat</keyword>
<keyword evidence="4 8" id="KW-1133">Transmembrane helix</keyword>
<accession>A0A482XDM2</accession>
<evidence type="ECO:0000313" key="12">
    <source>
        <dbReference type="Proteomes" id="UP000291343"/>
    </source>
</evidence>
<dbReference type="PANTHER" id="PTHR46730:SF1">
    <property type="entry name" value="PLAT DOMAIN-CONTAINING PROTEIN"/>
    <property type="match status" value="1"/>
</dbReference>
<feature type="domain" description="EGF-like" evidence="9">
    <location>
        <begin position="63"/>
        <end position="101"/>
    </location>
</feature>
<dbReference type="EMBL" id="QKKF02012640">
    <property type="protein sequence ID" value="RZF43539.1"/>
    <property type="molecule type" value="Genomic_DNA"/>
</dbReference>
<dbReference type="InterPro" id="IPR000152">
    <property type="entry name" value="EGF-type_Asp/Asn_hydroxyl_site"/>
</dbReference>
<organism evidence="11 12">
    <name type="scientific">Laodelphax striatellus</name>
    <name type="common">Small brown planthopper</name>
    <name type="synonym">Delphax striatella</name>
    <dbReference type="NCBI Taxonomy" id="195883"/>
    <lineage>
        <taxon>Eukaryota</taxon>
        <taxon>Metazoa</taxon>
        <taxon>Ecdysozoa</taxon>
        <taxon>Arthropoda</taxon>
        <taxon>Hexapoda</taxon>
        <taxon>Insecta</taxon>
        <taxon>Pterygota</taxon>
        <taxon>Neoptera</taxon>
        <taxon>Paraneoptera</taxon>
        <taxon>Hemiptera</taxon>
        <taxon>Auchenorrhyncha</taxon>
        <taxon>Fulgoroidea</taxon>
        <taxon>Delphacidae</taxon>
        <taxon>Criomorphinae</taxon>
        <taxon>Laodelphax</taxon>
    </lineage>
</organism>
<dbReference type="GO" id="GO:0005886">
    <property type="term" value="C:plasma membrane"/>
    <property type="evidence" value="ECO:0007669"/>
    <property type="project" value="TreeGrafter"/>
</dbReference>